<dbReference type="PANTHER" id="PTHR22950">
    <property type="entry name" value="AMINO ACID TRANSPORTER"/>
    <property type="match status" value="1"/>
</dbReference>
<keyword evidence="11" id="KW-1185">Reference proteome</keyword>
<protein>
    <recommendedName>
        <fullName evidence="9">Amino acid transporter transmembrane domain-containing protein</fullName>
    </recommendedName>
</protein>
<keyword evidence="4 8" id="KW-0812">Transmembrane</keyword>
<gene>
    <name evidence="10" type="ORF">M9Y10_009502</name>
</gene>
<dbReference type="EMBL" id="JAPFFF010000015">
    <property type="protein sequence ID" value="KAK8866538.1"/>
    <property type="molecule type" value="Genomic_DNA"/>
</dbReference>
<keyword evidence="3" id="KW-0813">Transport</keyword>
<comment type="similarity">
    <text evidence="2">Belongs to the amino acid/polyamine transporter 2 family.</text>
</comment>
<feature type="transmembrane region" description="Helical" evidence="8">
    <location>
        <begin position="414"/>
        <end position="435"/>
    </location>
</feature>
<feature type="transmembrane region" description="Helical" evidence="8">
    <location>
        <begin position="149"/>
        <end position="168"/>
    </location>
</feature>
<evidence type="ECO:0000256" key="4">
    <source>
        <dbReference type="ARBA" id="ARBA00022692"/>
    </source>
</evidence>
<evidence type="ECO:0000313" key="11">
    <source>
        <dbReference type="Proteomes" id="UP001470230"/>
    </source>
</evidence>
<organism evidence="10 11">
    <name type="scientific">Tritrichomonas musculus</name>
    <dbReference type="NCBI Taxonomy" id="1915356"/>
    <lineage>
        <taxon>Eukaryota</taxon>
        <taxon>Metamonada</taxon>
        <taxon>Parabasalia</taxon>
        <taxon>Tritrichomonadida</taxon>
        <taxon>Tritrichomonadidae</taxon>
        <taxon>Tritrichomonas</taxon>
    </lineage>
</organism>
<evidence type="ECO:0000256" key="6">
    <source>
        <dbReference type="ARBA" id="ARBA00022989"/>
    </source>
</evidence>
<dbReference type="InterPro" id="IPR013057">
    <property type="entry name" value="AA_transpt_TM"/>
</dbReference>
<evidence type="ECO:0000256" key="7">
    <source>
        <dbReference type="ARBA" id="ARBA00023136"/>
    </source>
</evidence>
<accession>A0ABR2IPE9</accession>
<sequence>MLDTSDAYQSALTSSLTTSDDALNQQVHKYMSFPVALLNLLNLLIGAEILGVANSFTFCGLAVSLWMMVFAAMLSYLGTIIILNLQKRVAAESINDLATKIVGRWGGQLFSGITLFFTYSNQVSYLIVGSETVCSWLSVAGLKTWTKGWKRSLVVLCYALVLPVALSIPKQMEFIDTASMAAILAQLLFVSSMIYKGTQCFGHGICHNKYTENFPTYNKYHIDPTAETGVVGIHFFNAFAIYSTLYALPAVVLPQLQPFTPNMKKRYMLLGAAFICCFTIDIVPSTIGYLMFGENTEQLLYMNFDDNDVLIQIVRAGFFFVVNASFPLVALSILTDLGAIIFNEHNPRAIPWKKRIILLVMADLLPVLVAMIMPNVRPVFEIGGAFGGCLSNFFFPPLLYFLQSGKRWYHPKSIGLLVFSLFGLGCCGICTYQAVLDAIDSFKGE</sequence>
<name>A0ABR2IPE9_9EUKA</name>
<evidence type="ECO:0000256" key="1">
    <source>
        <dbReference type="ARBA" id="ARBA00004141"/>
    </source>
</evidence>
<feature type="transmembrane region" description="Helical" evidence="8">
    <location>
        <begin position="356"/>
        <end position="376"/>
    </location>
</feature>
<evidence type="ECO:0000256" key="5">
    <source>
        <dbReference type="ARBA" id="ARBA00022970"/>
    </source>
</evidence>
<proteinExistence type="inferred from homology"/>
<feature type="transmembrane region" description="Helical" evidence="8">
    <location>
        <begin position="312"/>
        <end position="335"/>
    </location>
</feature>
<evidence type="ECO:0000256" key="2">
    <source>
        <dbReference type="ARBA" id="ARBA00008066"/>
    </source>
</evidence>
<feature type="transmembrane region" description="Helical" evidence="8">
    <location>
        <begin position="267"/>
        <end position="292"/>
    </location>
</feature>
<evidence type="ECO:0000256" key="8">
    <source>
        <dbReference type="SAM" id="Phobius"/>
    </source>
</evidence>
<feature type="transmembrane region" description="Helical" evidence="8">
    <location>
        <begin position="65"/>
        <end position="85"/>
    </location>
</feature>
<evidence type="ECO:0000313" key="10">
    <source>
        <dbReference type="EMBL" id="KAK8866538.1"/>
    </source>
</evidence>
<dbReference type="Proteomes" id="UP001470230">
    <property type="component" value="Unassembled WGS sequence"/>
</dbReference>
<evidence type="ECO:0000256" key="3">
    <source>
        <dbReference type="ARBA" id="ARBA00022448"/>
    </source>
</evidence>
<keyword evidence="5" id="KW-0029">Amino-acid transport</keyword>
<feature type="transmembrane region" description="Helical" evidence="8">
    <location>
        <begin position="382"/>
        <end position="402"/>
    </location>
</feature>
<feature type="transmembrane region" description="Helical" evidence="8">
    <location>
        <begin position="33"/>
        <end position="53"/>
    </location>
</feature>
<keyword evidence="7 8" id="KW-0472">Membrane</keyword>
<evidence type="ECO:0000259" key="9">
    <source>
        <dbReference type="Pfam" id="PF01490"/>
    </source>
</evidence>
<comment type="caution">
    <text evidence="10">The sequence shown here is derived from an EMBL/GenBank/DDBJ whole genome shotgun (WGS) entry which is preliminary data.</text>
</comment>
<reference evidence="10 11" key="1">
    <citation type="submission" date="2024-04" db="EMBL/GenBank/DDBJ databases">
        <title>Tritrichomonas musculus Genome.</title>
        <authorList>
            <person name="Alves-Ferreira E."/>
            <person name="Grigg M."/>
            <person name="Lorenzi H."/>
            <person name="Galac M."/>
        </authorList>
    </citation>
    <scope>NUCLEOTIDE SEQUENCE [LARGE SCALE GENOMIC DNA]</scope>
    <source>
        <strain evidence="10 11">EAF2021</strain>
    </source>
</reference>
<feature type="domain" description="Amino acid transporter transmembrane" evidence="9">
    <location>
        <begin position="32"/>
        <end position="435"/>
    </location>
</feature>
<dbReference type="PANTHER" id="PTHR22950:SF458">
    <property type="entry name" value="SODIUM-COUPLED NEUTRAL AMINO ACID TRANSPORTER 11-RELATED"/>
    <property type="match status" value="1"/>
</dbReference>
<keyword evidence="6 8" id="KW-1133">Transmembrane helix</keyword>
<dbReference type="Pfam" id="PF01490">
    <property type="entry name" value="Aa_trans"/>
    <property type="match status" value="1"/>
</dbReference>
<comment type="subcellular location">
    <subcellularLocation>
        <location evidence="1">Membrane</location>
        <topology evidence="1">Multi-pass membrane protein</topology>
    </subcellularLocation>
</comment>